<proteinExistence type="predicted"/>
<reference evidence="1" key="1">
    <citation type="submission" date="2018-02" db="EMBL/GenBank/DDBJ databases">
        <title>Rhizophora mucronata_Transcriptome.</title>
        <authorList>
            <person name="Meera S.P."/>
            <person name="Sreeshan A."/>
            <person name="Augustine A."/>
        </authorList>
    </citation>
    <scope>NUCLEOTIDE SEQUENCE</scope>
    <source>
        <tissue evidence="1">Leaf</tissue>
    </source>
</reference>
<dbReference type="AlphaFoldDB" id="A0A2P2P0I4"/>
<sequence length="215" mass="23777">MLGKNMMDQLLLFLRVPPAVPLLAKRLQSISGMAVSQFPLSSNWKTRRSFFLGRAKLKYGIITGVGVGGVGGGGRRCKCTSKSKIKSDCCEELESESESGSKWKSEFEYVEVIGIGSRKDAVLDFCLDSDFLSSSSLRFWSINSKDSQNVQLQERFPGKVLNPGNVEASQLLETCLKAIILVCTSLLCNSHTEAVIGLEMIVLVFNLEYYTFKTH</sequence>
<organism evidence="1">
    <name type="scientific">Rhizophora mucronata</name>
    <name type="common">Asiatic mangrove</name>
    <dbReference type="NCBI Taxonomy" id="61149"/>
    <lineage>
        <taxon>Eukaryota</taxon>
        <taxon>Viridiplantae</taxon>
        <taxon>Streptophyta</taxon>
        <taxon>Embryophyta</taxon>
        <taxon>Tracheophyta</taxon>
        <taxon>Spermatophyta</taxon>
        <taxon>Magnoliopsida</taxon>
        <taxon>eudicotyledons</taxon>
        <taxon>Gunneridae</taxon>
        <taxon>Pentapetalae</taxon>
        <taxon>rosids</taxon>
        <taxon>fabids</taxon>
        <taxon>Malpighiales</taxon>
        <taxon>Rhizophoraceae</taxon>
        <taxon>Rhizophora</taxon>
    </lineage>
</organism>
<evidence type="ECO:0000313" key="1">
    <source>
        <dbReference type="EMBL" id="MBX48234.1"/>
    </source>
</evidence>
<name>A0A2P2P0I4_RHIMU</name>
<accession>A0A2P2P0I4</accession>
<protein>
    <submittedName>
        <fullName evidence="1">Protein ACCUMULATION AND REPLICATION OF CHLOROPLASTS 3</fullName>
    </submittedName>
</protein>
<dbReference type="EMBL" id="GGEC01067750">
    <property type="protein sequence ID" value="MBX48234.1"/>
    <property type="molecule type" value="Transcribed_RNA"/>
</dbReference>